<evidence type="ECO:0000256" key="11">
    <source>
        <dbReference type="ARBA" id="ARBA00023014"/>
    </source>
</evidence>
<dbReference type="SFLD" id="SFLDF00314">
    <property type="entry name" value="L-lysine_2_3-aminomutase_(yjeK"/>
    <property type="match status" value="1"/>
</dbReference>
<name>A0ABS8WCR0_9GAMM</name>
<dbReference type="PANTHER" id="PTHR30538:SF1">
    <property type="entry name" value="L-LYSINE 2,3-AMINOMUTASE"/>
    <property type="match status" value="1"/>
</dbReference>
<evidence type="ECO:0000259" key="14">
    <source>
        <dbReference type="PROSITE" id="PS51918"/>
    </source>
</evidence>
<evidence type="ECO:0000256" key="12">
    <source>
        <dbReference type="ARBA" id="ARBA00023235"/>
    </source>
</evidence>
<comment type="cofactor">
    <cofactor evidence="2">
        <name>pyridoxal 5'-phosphate</name>
        <dbReference type="ChEBI" id="CHEBI:597326"/>
    </cofactor>
</comment>
<feature type="domain" description="Radical SAM core" evidence="14">
    <location>
        <begin position="106"/>
        <end position="329"/>
    </location>
</feature>
<dbReference type="CDD" id="cd01335">
    <property type="entry name" value="Radical_SAM"/>
    <property type="match status" value="1"/>
</dbReference>
<keyword evidence="12" id="KW-0413">Isomerase</keyword>
<dbReference type="NCBIfam" id="TIGR03821">
    <property type="entry name" value="EFP_modif_epmB"/>
    <property type="match status" value="1"/>
</dbReference>
<dbReference type="Pfam" id="PF04055">
    <property type="entry name" value="Radical_SAM"/>
    <property type="match status" value="1"/>
</dbReference>
<evidence type="ECO:0000256" key="6">
    <source>
        <dbReference type="ARBA" id="ARBA00022485"/>
    </source>
</evidence>
<evidence type="ECO:0000313" key="15">
    <source>
        <dbReference type="EMBL" id="MCE2595130.1"/>
    </source>
</evidence>
<dbReference type="PROSITE" id="PS51918">
    <property type="entry name" value="RADICAL_SAM"/>
    <property type="match status" value="1"/>
</dbReference>
<dbReference type="EMBL" id="JAIMJA010000008">
    <property type="protein sequence ID" value="MCE2595130.1"/>
    <property type="molecule type" value="Genomic_DNA"/>
</dbReference>
<evidence type="ECO:0000256" key="13">
    <source>
        <dbReference type="ARBA" id="ARBA00030756"/>
    </source>
</evidence>
<dbReference type="Gene3D" id="3.20.20.70">
    <property type="entry name" value="Aldolase class I"/>
    <property type="match status" value="1"/>
</dbReference>
<evidence type="ECO:0000313" key="16">
    <source>
        <dbReference type="Proteomes" id="UP001201273"/>
    </source>
</evidence>
<evidence type="ECO:0000256" key="4">
    <source>
        <dbReference type="ARBA" id="ARBA00008703"/>
    </source>
</evidence>
<dbReference type="Proteomes" id="UP001201273">
    <property type="component" value="Unassembled WGS sequence"/>
</dbReference>
<dbReference type="PIRSF" id="PIRSF004911">
    <property type="entry name" value="DUF160"/>
    <property type="match status" value="1"/>
</dbReference>
<dbReference type="SFLD" id="SFLDS00029">
    <property type="entry name" value="Radical_SAM"/>
    <property type="match status" value="1"/>
</dbReference>
<gene>
    <name evidence="15" type="primary">epmB</name>
    <name evidence="15" type="ORF">K6Y31_09895</name>
</gene>
<evidence type="ECO:0000256" key="9">
    <source>
        <dbReference type="ARBA" id="ARBA00022898"/>
    </source>
</evidence>
<keyword evidence="7" id="KW-0949">S-adenosyl-L-methionine</keyword>
<evidence type="ECO:0000256" key="3">
    <source>
        <dbReference type="ARBA" id="ARBA00001966"/>
    </source>
</evidence>
<comment type="cofactor">
    <cofactor evidence="3">
        <name>[4Fe-4S] cluster</name>
        <dbReference type="ChEBI" id="CHEBI:49883"/>
    </cofactor>
</comment>
<evidence type="ECO:0000256" key="8">
    <source>
        <dbReference type="ARBA" id="ARBA00022723"/>
    </source>
</evidence>
<keyword evidence="11" id="KW-0411">Iron-sulfur</keyword>
<dbReference type="RefSeq" id="WP_233052625.1">
    <property type="nucleotide sequence ID" value="NZ_JAIMJA010000008.1"/>
</dbReference>
<comment type="similarity">
    <text evidence="4">Belongs to the radical SAM superfamily. KamA family.</text>
</comment>
<evidence type="ECO:0000256" key="10">
    <source>
        <dbReference type="ARBA" id="ARBA00023004"/>
    </source>
</evidence>
<dbReference type="SUPFAM" id="SSF102114">
    <property type="entry name" value="Radical SAM enzymes"/>
    <property type="match status" value="1"/>
</dbReference>
<dbReference type="SFLD" id="SFLDG01070">
    <property type="entry name" value="PLP-dependent"/>
    <property type="match status" value="1"/>
</dbReference>
<keyword evidence="8" id="KW-0479">Metal-binding</keyword>
<dbReference type="InterPro" id="IPR058240">
    <property type="entry name" value="rSAM_sf"/>
</dbReference>
<protein>
    <recommendedName>
        <fullName evidence="5">L-lysine 2,3-aminomutase</fullName>
    </recommendedName>
    <alternativeName>
        <fullName evidence="13">EF-P post-translational modification enzyme B</fullName>
    </alternativeName>
</protein>
<evidence type="ECO:0000256" key="7">
    <source>
        <dbReference type="ARBA" id="ARBA00022691"/>
    </source>
</evidence>
<keyword evidence="6" id="KW-0004">4Fe-4S</keyword>
<comment type="caution">
    <text evidence="15">The sequence shown here is derived from an EMBL/GenBank/DDBJ whole genome shotgun (WGS) entry which is preliminary data.</text>
</comment>
<evidence type="ECO:0000256" key="5">
    <source>
        <dbReference type="ARBA" id="ARBA00022363"/>
    </source>
</evidence>
<dbReference type="InterPro" id="IPR022462">
    <property type="entry name" value="EpmB"/>
</dbReference>
<evidence type="ECO:0000256" key="2">
    <source>
        <dbReference type="ARBA" id="ARBA00001933"/>
    </source>
</evidence>
<proteinExistence type="inferred from homology"/>
<keyword evidence="10" id="KW-0408">Iron</keyword>
<comment type="catalytic activity">
    <reaction evidence="1">
        <text>L-lysine = D-beta-lysine</text>
        <dbReference type="Rhea" id="RHEA:44148"/>
        <dbReference type="ChEBI" id="CHEBI:32551"/>
        <dbReference type="ChEBI" id="CHEBI:84138"/>
    </reaction>
</comment>
<sequence length="340" mass="38684">MPQIITRNDLPVQGHWQKELANAIKTPSELIKILNLNEKDFIEGFIARQSFPMLVPLPFVKKMQVGDKHDPLLRQVLPLKEELLEVEGFGPDPLEEHNTAAPGLLHKYKSRVLFIVKGGCAVNCRYCFRRHFPYQDNSPNKNEWHTALDYIRQHTEINEVILSGGDPLMAKDEHLDWLLTQLERIPHLTRVRLHTRLPVVIPSRLTDALLSRLQQSSLKAIMVLHINHANELDQALTAALQRTRRYGITLLNQSVLLKGINDTSADLINLSEALFAADVLPYYLHQLDKVAGAAHFEVDEQQAKQLVKAMLHELPGFLVPKLVREIAGEKSKTPLDLFHP</sequence>
<keyword evidence="16" id="KW-1185">Reference proteome</keyword>
<dbReference type="InterPro" id="IPR013785">
    <property type="entry name" value="Aldolase_TIM"/>
</dbReference>
<dbReference type="InterPro" id="IPR003739">
    <property type="entry name" value="Lys_aminomutase/Glu_NH3_mut"/>
</dbReference>
<reference evidence="15 16" key="1">
    <citation type="journal article" date="2022" name="Environ. Microbiol. Rep.">
        <title>Eco-phylogenetic analyses reveal divergent evolution of vitamin B12 metabolism in the marine bacterial family 'Psychromonadaceae'.</title>
        <authorList>
            <person name="Jin X."/>
            <person name="Yang Y."/>
            <person name="Cao H."/>
            <person name="Gao B."/>
            <person name="Zhao Z."/>
        </authorList>
    </citation>
    <scope>NUCLEOTIDE SEQUENCE [LARGE SCALE GENOMIC DNA]</scope>
    <source>
        <strain evidence="15 16">MKS20</strain>
    </source>
</reference>
<dbReference type="PANTHER" id="PTHR30538">
    <property type="entry name" value="LYSINE 2,3-AMINOMUTASE-RELATED"/>
    <property type="match status" value="1"/>
</dbReference>
<dbReference type="InterPro" id="IPR007197">
    <property type="entry name" value="rSAM"/>
</dbReference>
<keyword evidence="9" id="KW-0663">Pyridoxal phosphate</keyword>
<evidence type="ECO:0000256" key="1">
    <source>
        <dbReference type="ARBA" id="ARBA00001352"/>
    </source>
</evidence>
<dbReference type="NCBIfam" id="TIGR00238">
    <property type="entry name" value="KamA family radical SAM protein"/>
    <property type="match status" value="1"/>
</dbReference>
<organism evidence="15 16">
    <name type="scientific">Motilimonas cestriensis</name>
    <dbReference type="NCBI Taxonomy" id="2742685"/>
    <lineage>
        <taxon>Bacteria</taxon>
        <taxon>Pseudomonadati</taxon>
        <taxon>Pseudomonadota</taxon>
        <taxon>Gammaproteobacteria</taxon>
        <taxon>Alteromonadales</taxon>
        <taxon>Alteromonadales genera incertae sedis</taxon>
        <taxon>Motilimonas</taxon>
    </lineage>
</organism>
<accession>A0ABS8WCR0</accession>